<dbReference type="InterPro" id="IPR041413">
    <property type="entry name" value="MLTR_LBD"/>
</dbReference>
<gene>
    <name evidence="2" type="ORF">SAMN05444858_112119</name>
</gene>
<dbReference type="SUPFAM" id="SSF47413">
    <property type="entry name" value="lambda repressor-like DNA-binding domains"/>
    <property type="match status" value="1"/>
</dbReference>
<dbReference type="Pfam" id="PF17765">
    <property type="entry name" value="MLTR_LBD"/>
    <property type="match status" value="1"/>
</dbReference>
<reference evidence="2 3" key="1">
    <citation type="submission" date="2017-01" db="EMBL/GenBank/DDBJ databases">
        <authorList>
            <person name="Mah S.A."/>
            <person name="Swanson W.J."/>
            <person name="Moy G.W."/>
            <person name="Vacquier V.D."/>
        </authorList>
    </citation>
    <scope>NUCLEOTIDE SEQUENCE [LARGE SCALE GENOMIC DNA]</scope>
    <source>
        <strain evidence="2 3">DSM 45758</strain>
    </source>
</reference>
<dbReference type="PANTHER" id="PTHR35010:SF2">
    <property type="entry name" value="BLL4672 PROTEIN"/>
    <property type="match status" value="1"/>
</dbReference>
<keyword evidence="3" id="KW-1185">Reference proteome</keyword>
<dbReference type="AlphaFoldDB" id="A0A1N7C4Q2"/>
<accession>A0A1N7C4Q2</accession>
<dbReference type="RefSeq" id="WP_076471794.1">
    <property type="nucleotide sequence ID" value="NZ_FTNF01000012.1"/>
</dbReference>
<dbReference type="OrthoDB" id="3608749at2"/>
<dbReference type="GO" id="GO:0003677">
    <property type="term" value="F:DNA binding"/>
    <property type="evidence" value="ECO:0007669"/>
    <property type="project" value="InterPro"/>
</dbReference>
<dbReference type="STRING" id="1198245.SAMN05444858_112119"/>
<protein>
    <submittedName>
        <fullName evidence="2">Helix-turn-helix domain-containing protein</fullName>
    </submittedName>
</protein>
<dbReference type="PROSITE" id="PS50943">
    <property type="entry name" value="HTH_CROC1"/>
    <property type="match status" value="1"/>
</dbReference>
<name>A0A1N7C4Q2_9ACTN</name>
<dbReference type="CDD" id="cd00093">
    <property type="entry name" value="HTH_XRE"/>
    <property type="match status" value="1"/>
</dbReference>
<dbReference type="PANTHER" id="PTHR35010">
    <property type="entry name" value="BLL4672 PROTEIN-RELATED"/>
    <property type="match status" value="1"/>
</dbReference>
<dbReference type="EMBL" id="FTNF01000012">
    <property type="protein sequence ID" value="SIR58569.1"/>
    <property type="molecule type" value="Genomic_DNA"/>
</dbReference>
<dbReference type="Pfam" id="PF13560">
    <property type="entry name" value="HTH_31"/>
    <property type="match status" value="1"/>
</dbReference>
<sequence length="277" mass="30728">MDRAQLAHFLRTRREALQPEDVGLPRGPRRRTGGLRREEVASLSGMSTDYYSRLEQQRGPQPSEQMLAALARGLRLSLAERDHLFQLGGHAVPHRTVRADHVNPGMMRILDRLQDTPAMVVNHLGETLAQTPPAVALLGDETRHTGLARSLHHRWFADPATRQLYPAETHATHSRLLAAHLHAAYTRDGRGSRAAEIADALLAESPEFARLWREHPVPGAMCPPKRFQHPEVGALELHCQILVDPDQSQTLLVFTAVPGSASDEKLRLLSVVGAQHV</sequence>
<evidence type="ECO:0000313" key="3">
    <source>
        <dbReference type="Proteomes" id="UP000186004"/>
    </source>
</evidence>
<evidence type="ECO:0000313" key="2">
    <source>
        <dbReference type="EMBL" id="SIR58569.1"/>
    </source>
</evidence>
<dbReference type="InterPro" id="IPR001387">
    <property type="entry name" value="Cro/C1-type_HTH"/>
</dbReference>
<dbReference type="Proteomes" id="UP000186004">
    <property type="component" value="Unassembled WGS sequence"/>
</dbReference>
<feature type="domain" description="HTH cro/C1-type" evidence="1">
    <location>
        <begin position="34"/>
        <end position="81"/>
    </location>
</feature>
<dbReference type="Gene3D" id="3.30.450.180">
    <property type="match status" value="1"/>
</dbReference>
<dbReference type="Gene3D" id="1.10.260.40">
    <property type="entry name" value="lambda repressor-like DNA-binding domains"/>
    <property type="match status" value="1"/>
</dbReference>
<organism evidence="2 3">
    <name type="scientific">Micromonospora avicenniae</name>
    <dbReference type="NCBI Taxonomy" id="1198245"/>
    <lineage>
        <taxon>Bacteria</taxon>
        <taxon>Bacillati</taxon>
        <taxon>Actinomycetota</taxon>
        <taxon>Actinomycetes</taxon>
        <taxon>Micromonosporales</taxon>
        <taxon>Micromonosporaceae</taxon>
        <taxon>Micromonospora</taxon>
    </lineage>
</organism>
<proteinExistence type="predicted"/>
<dbReference type="SMART" id="SM00530">
    <property type="entry name" value="HTH_XRE"/>
    <property type="match status" value="1"/>
</dbReference>
<evidence type="ECO:0000259" key="1">
    <source>
        <dbReference type="PROSITE" id="PS50943"/>
    </source>
</evidence>
<dbReference type="InterPro" id="IPR010982">
    <property type="entry name" value="Lambda_DNA-bd_dom_sf"/>
</dbReference>